<keyword evidence="2" id="KW-0663">Pyridoxal phosphate</keyword>
<dbReference type="CDD" id="cd00609">
    <property type="entry name" value="AAT_like"/>
    <property type="match status" value="1"/>
</dbReference>
<dbReference type="InterPro" id="IPR015421">
    <property type="entry name" value="PyrdxlP-dep_Trfase_major"/>
</dbReference>
<dbReference type="InterPro" id="IPR004839">
    <property type="entry name" value="Aminotransferase_I/II_large"/>
</dbReference>
<accession>A0A919M2F6</accession>
<dbReference type="AlphaFoldDB" id="A0A919M2F6"/>
<dbReference type="InterPro" id="IPR051446">
    <property type="entry name" value="HTH_trans_reg/aminotransferase"/>
</dbReference>
<dbReference type="GO" id="GO:0003700">
    <property type="term" value="F:DNA-binding transcription factor activity"/>
    <property type="evidence" value="ECO:0007669"/>
    <property type="project" value="InterPro"/>
</dbReference>
<dbReference type="EMBL" id="BOMH01000038">
    <property type="protein sequence ID" value="GID67205.1"/>
    <property type="molecule type" value="Genomic_DNA"/>
</dbReference>
<dbReference type="GO" id="GO:0003677">
    <property type="term" value="F:DNA binding"/>
    <property type="evidence" value="ECO:0007669"/>
    <property type="project" value="UniProtKB-KW"/>
</dbReference>
<protein>
    <submittedName>
        <fullName evidence="7">GntR family transcriptional regulator</fullName>
    </submittedName>
</protein>
<dbReference type="InterPro" id="IPR000524">
    <property type="entry name" value="Tscrpt_reg_HTH_GntR"/>
</dbReference>
<dbReference type="Gene3D" id="1.10.10.10">
    <property type="entry name" value="Winged helix-like DNA-binding domain superfamily/Winged helix DNA-binding domain"/>
    <property type="match status" value="1"/>
</dbReference>
<name>A0A919M2F6_9ACTN</name>
<dbReference type="Gene3D" id="3.40.640.10">
    <property type="entry name" value="Type I PLP-dependent aspartate aminotransferase-like (Major domain)"/>
    <property type="match status" value="1"/>
</dbReference>
<keyword evidence="8" id="KW-1185">Reference proteome</keyword>
<evidence type="ECO:0000256" key="3">
    <source>
        <dbReference type="ARBA" id="ARBA00023015"/>
    </source>
</evidence>
<dbReference type="InterPro" id="IPR015424">
    <property type="entry name" value="PyrdxlP-dep_Trfase"/>
</dbReference>
<gene>
    <name evidence="7" type="ORF">Acy02nite_50860</name>
</gene>
<dbReference type="GO" id="GO:0030170">
    <property type="term" value="F:pyridoxal phosphate binding"/>
    <property type="evidence" value="ECO:0007669"/>
    <property type="project" value="InterPro"/>
</dbReference>
<dbReference type="SUPFAM" id="SSF53383">
    <property type="entry name" value="PLP-dependent transferases"/>
    <property type="match status" value="1"/>
</dbReference>
<dbReference type="PANTHER" id="PTHR46577:SF1">
    <property type="entry name" value="HTH-TYPE TRANSCRIPTIONAL REGULATORY PROTEIN GABR"/>
    <property type="match status" value="1"/>
</dbReference>
<reference evidence="7" key="1">
    <citation type="submission" date="2021-01" db="EMBL/GenBank/DDBJ databases">
        <title>Whole genome shotgun sequence of Actinoplanes cyaneus NBRC 14990.</title>
        <authorList>
            <person name="Komaki H."/>
            <person name="Tamura T."/>
        </authorList>
    </citation>
    <scope>NUCLEOTIDE SEQUENCE</scope>
    <source>
        <strain evidence="7">NBRC 14990</strain>
    </source>
</reference>
<dbReference type="InterPro" id="IPR036388">
    <property type="entry name" value="WH-like_DNA-bd_sf"/>
</dbReference>
<organism evidence="7 8">
    <name type="scientific">Actinoplanes cyaneus</name>
    <dbReference type="NCBI Taxonomy" id="52696"/>
    <lineage>
        <taxon>Bacteria</taxon>
        <taxon>Bacillati</taxon>
        <taxon>Actinomycetota</taxon>
        <taxon>Actinomycetes</taxon>
        <taxon>Micromonosporales</taxon>
        <taxon>Micromonosporaceae</taxon>
        <taxon>Actinoplanes</taxon>
    </lineage>
</organism>
<keyword evidence="5" id="KW-0804">Transcription</keyword>
<dbReference type="PANTHER" id="PTHR46577">
    <property type="entry name" value="HTH-TYPE TRANSCRIPTIONAL REGULATORY PROTEIN GABR"/>
    <property type="match status" value="1"/>
</dbReference>
<dbReference type="SUPFAM" id="SSF46785">
    <property type="entry name" value="Winged helix' DNA-binding domain"/>
    <property type="match status" value="1"/>
</dbReference>
<feature type="domain" description="HTH gntR-type" evidence="6">
    <location>
        <begin position="7"/>
        <end position="75"/>
    </location>
</feature>
<keyword evidence="4" id="KW-0238">DNA-binding</keyword>
<comment type="similarity">
    <text evidence="1">In the C-terminal section; belongs to the class-I pyridoxal-phosphate-dependent aminotransferase family.</text>
</comment>
<evidence type="ECO:0000256" key="1">
    <source>
        <dbReference type="ARBA" id="ARBA00005384"/>
    </source>
</evidence>
<dbReference type="Pfam" id="PF00392">
    <property type="entry name" value="GntR"/>
    <property type="match status" value="1"/>
</dbReference>
<comment type="caution">
    <text evidence="7">The sequence shown here is derived from an EMBL/GenBank/DDBJ whole genome shotgun (WGS) entry which is preliminary data.</text>
</comment>
<evidence type="ECO:0000256" key="2">
    <source>
        <dbReference type="ARBA" id="ARBA00022898"/>
    </source>
</evidence>
<proteinExistence type="inferred from homology"/>
<dbReference type="RefSeq" id="WP_203744686.1">
    <property type="nucleotide sequence ID" value="NZ_BAAAUC010000004.1"/>
</dbReference>
<dbReference type="Pfam" id="PF00155">
    <property type="entry name" value="Aminotran_1_2"/>
    <property type="match status" value="1"/>
</dbReference>
<evidence type="ECO:0000313" key="8">
    <source>
        <dbReference type="Proteomes" id="UP000619479"/>
    </source>
</evidence>
<dbReference type="InterPro" id="IPR036390">
    <property type="entry name" value="WH_DNA-bd_sf"/>
</dbReference>
<evidence type="ECO:0000256" key="5">
    <source>
        <dbReference type="ARBA" id="ARBA00023163"/>
    </source>
</evidence>
<evidence type="ECO:0000313" key="7">
    <source>
        <dbReference type="EMBL" id="GID67205.1"/>
    </source>
</evidence>
<sequence length="465" mass="50198">MDIDRTHGLRAGIERALREAVRSGQLSPGSRLPSSRVLAQQLGVARNTVSQVYEQLAAEGYLTARPRSGMSVAPRPGQGPPPDLPLASPFRAPVTGFDLRPGLPDLSLFPRRAWLAATRHVLRTMPHAALAYGDPHGSAELREALAGYLGRARGVITTPGNVLICAGYTHALRMLCQAVDRGRSTIAFEDPTVPDYPALAGRSGLHVRRIPVDGAGLMIGHLGDEVAAVVTPAHQFPTGVTLSPQRRRELVGWARRAGAVVVEDDYDGEFRYDRQPIGALQGLDPDTVVYIGTVSKTIAPALRIAWLVAPTRLIPALREVLRFQETYVNVIDQLILAQLIRSGELDRHLRRCRTRYRQRRDRLGRAVAEQLPPARLSGVAAGLHAVLHLPGTIADEPELLDTLTAHGVAVDRLSGFHHRPADAALGVVVGYTTPPQHAFEGAVSALVTAVRAYLRPEARGSGSRG</sequence>
<dbReference type="PROSITE" id="PS50949">
    <property type="entry name" value="HTH_GNTR"/>
    <property type="match status" value="1"/>
</dbReference>
<dbReference type="PRINTS" id="PR00035">
    <property type="entry name" value="HTHGNTR"/>
</dbReference>
<dbReference type="SMART" id="SM00345">
    <property type="entry name" value="HTH_GNTR"/>
    <property type="match status" value="1"/>
</dbReference>
<keyword evidence="3" id="KW-0805">Transcription regulation</keyword>
<evidence type="ECO:0000256" key="4">
    <source>
        <dbReference type="ARBA" id="ARBA00023125"/>
    </source>
</evidence>
<dbReference type="Proteomes" id="UP000619479">
    <property type="component" value="Unassembled WGS sequence"/>
</dbReference>
<dbReference type="CDD" id="cd07377">
    <property type="entry name" value="WHTH_GntR"/>
    <property type="match status" value="1"/>
</dbReference>
<evidence type="ECO:0000259" key="6">
    <source>
        <dbReference type="PROSITE" id="PS50949"/>
    </source>
</evidence>